<dbReference type="Proteomes" id="UP000192441">
    <property type="component" value="Unassembled WGS sequence"/>
</dbReference>
<evidence type="ECO:0000313" key="3">
    <source>
        <dbReference type="Proteomes" id="UP000192441"/>
    </source>
</evidence>
<dbReference type="EMBL" id="MVHM01000006">
    <property type="protein sequence ID" value="ORA37939.1"/>
    <property type="molecule type" value="Genomic_DNA"/>
</dbReference>
<protein>
    <recommendedName>
        <fullName evidence="5">DUF3052 domain-containing protein</fullName>
    </recommendedName>
</protein>
<reference evidence="2 3" key="1">
    <citation type="submission" date="2016-12" db="EMBL/GenBank/DDBJ databases">
        <title>The new phylogeny of genus Mycobacterium.</title>
        <authorList>
            <person name="Tortoli E."/>
            <person name="Trovato A."/>
            <person name="Cirillo D.M."/>
        </authorList>
    </citation>
    <scope>NUCLEOTIDE SEQUENCE [LARGE SCALE GENOMIC DNA]</scope>
    <source>
        <strain evidence="2 3">DSM 44624</strain>
    </source>
</reference>
<evidence type="ECO:0000313" key="2">
    <source>
        <dbReference type="EMBL" id="ORA37939.1"/>
    </source>
</evidence>
<organism evidence="2 3">
    <name type="scientific">Mycobacterium branderi</name>
    <dbReference type="NCBI Taxonomy" id="43348"/>
    <lineage>
        <taxon>Bacteria</taxon>
        <taxon>Bacillati</taxon>
        <taxon>Actinomycetota</taxon>
        <taxon>Actinomycetes</taxon>
        <taxon>Mycobacteriales</taxon>
        <taxon>Mycobacteriaceae</taxon>
        <taxon>Mycobacterium</taxon>
    </lineage>
</organism>
<reference evidence="1" key="3">
    <citation type="submission" date="2020-02" db="EMBL/GenBank/DDBJ databases">
        <authorList>
            <person name="Matsumoto Y."/>
            <person name="Kinjo T."/>
            <person name="Motooka D."/>
            <person name="Nabeya D."/>
            <person name="Jung N."/>
            <person name="Uechi K."/>
            <person name="Horii T."/>
            <person name="Iida T."/>
            <person name="Fujita J."/>
            <person name="Nakamura S."/>
        </authorList>
    </citation>
    <scope>NUCLEOTIDE SEQUENCE</scope>
    <source>
        <strain evidence="1">JCM 12687</strain>
    </source>
</reference>
<keyword evidence="4" id="KW-1185">Reference proteome</keyword>
<reference evidence="1 4" key="2">
    <citation type="journal article" date="2019" name="Emerg. Microbes Infect.">
        <title>Comprehensive subspecies identification of 175 nontuberculous mycobacteria species based on 7547 genomic profiles.</title>
        <authorList>
            <person name="Matsumoto Y."/>
            <person name="Kinjo T."/>
            <person name="Motooka D."/>
            <person name="Nabeya D."/>
            <person name="Jung N."/>
            <person name="Uechi K."/>
            <person name="Horii T."/>
            <person name="Iida T."/>
            <person name="Fujita J."/>
            <person name="Nakamura S."/>
        </authorList>
    </citation>
    <scope>NUCLEOTIDE SEQUENCE [LARGE SCALE GENOMIC DNA]</scope>
    <source>
        <strain evidence="1 4">JCM 12687</strain>
    </source>
</reference>
<dbReference type="RefSeq" id="WP_083131750.1">
    <property type="nucleotide sequence ID" value="NZ_AP022606.1"/>
</dbReference>
<proteinExistence type="predicted"/>
<evidence type="ECO:0000313" key="4">
    <source>
        <dbReference type="Proteomes" id="UP000467379"/>
    </source>
</evidence>
<dbReference type="Proteomes" id="UP000467379">
    <property type="component" value="Chromosome"/>
</dbReference>
<dbReference type="OrthoDB" id="4761640at2"/>
<name>A0A7I7W247_9MYCO</name>
<accession>A0A7I7W247</accession>
<dbReference type="AlphaFoldDB" id="A0A7I7W247"/>
<sequence length="143" mass="16058">MNDRERVELGRKLRIKPEHWVALVNPPPECASIIPLVRSTEPDRADVVIGFATQRADLDLLHLLYAAARDNRLAWLAYPRPGRLSTDLRRDLLIRDLRKYGVDPADFVSVDETWLALLLRPGPDTAPDAEAAELLAWPCASDA</sequence>
<evidence type="ECO:0000313" key="1">
    <source>
        <dbReference type="EMBL" id="BBZ11047.1"/>
    </source>
</evidence>
<gene>
    <name evidence="2" type="ORF">BST20_12545</name>
    <name evidence="1" type="ORF">MBRA_12420</name>
</gene>
<dbReference type="EMBL" id="AP022606">
    <property type="protein sequence ID" value="BBZ11047.1"/>
    <property type="molecule type" value="Genomic_DNA"/>
</dbReference>
<evidence type="ECO:0008006" key="5">
    <source>
        <dbReference type="Google" id="ProtNLM"/>
    </source>
</evidence>